<dbReference type="AlphaFoldDB" id="A0A6V7JV74"/>
<gene>
    <name evidence="1" type="ORF">BBRV_LOCUS62889</name>
</gene>
<name>A0A6V7JV74_9HYME</name>
<sequence length="161" mass="18798">MTTKKTPQASTVSCSSSEIDLRRSFDPPNYDVIVNPEFFDDRHRFPDEHYMIPTTNPKDKRTLSLFNPEFLPNFNDMMMYASQPNEAVSSASLPWERADLDYHNASTLRRSLDEHNERYFTSTPVREPSYQSLRHERLNDSENLYASVVRNDMGTTVEYNC</sequence>
<organism evidence="1">
    <name type="scientific">Bracon brevicornis</name>
    <dbReference type="NCBI Taxonomy" id="1563983"/>
    <lineage>
        <taxon>Eukaryota</taxon>
        <taxon>Metazoa</taxon>
        <taxon>Ecdysozoa</taxon>
        <taxon>Arthropoda</taxon>
        <taxon>Hexapoda</taxon>
        <taxon>Insecta</taxon>
        <taxon>Pterygota</taxon>
        <taxon>Neoptera</taxon>
        <taxon>Endopterygota</taxon>
        <taxon>Hymenoptera</taxon>
        <taxon>Apocrita</taxon>
        <taxon>Ichneumonoidea</taxon>
        <taxon>Braconidae</taxon>
        <taxon>Braconinae</taxon>
        <taxon>Bracon</taxon>
    </lineage>
</organism>
<reference evidence="1" key="1">
    <citation type="submission" date="2020-07" db="EMBL/GenBank/DDBJ databases">
        <authorList>
            <person name="Ferguson B K."/>
        </authorList>
    </citation>
    <scope>NUCLEOTIDE SEQUENCE</scope>
    <source>
        <strain evidence="1">L06</strain>
    </source>
</reference>
<dbReference type="EMBL" id="CADCXW020000021">
    <property type="protein sequence ID" value="CAD1556027.1"/>
    <property type="molecule type" value="Genomic_DNA"/>
</dbReference>
<proteinExistence type="predicted"/>
<evidence type="ECO:0000313" key="1">
    <source>
        <dbReference type="EMBL" id="CAD1556027.1"/>
    </source>
</evidence>
<accession>A0A6V7JV74</accession>
<protein>
    <submittedName>
        <fullName evidence="1">Uncharacterized protein</fullName>
    </submittedName>
</protein>